<reference evidence="7 8" key="1">
    <citation type="journal article" date="2018" name="MBio">
        <title>Comparative Genomics Reveals the Core Gene Toolbox for the Fungus-Insect Symbiosis.</title>
        <authorList>
            <person name="Wang Y."/>
            <person name="Stata M."/>
            <person name="Wang W."/>
            <person name="Stajich J.E."/>
            <person name="White M.M."/>
            <person name="Moncalvo J.M."/>
        </authorList>
    </citation>
    <scope>NUCLEOTIDE SEQUENCE [LARGE SCALE GENOMIC DNA]</scope>
    <source>
        <strain evidence="7 8">AUS-77-4</strain>
    </source>
</reference>
<dbReference type="Proteomes" id="UP000245699">
    <property type="component" value="Unassembled WGS sequence"/>
</dbReference>
<name>A0A2T9Y8E2_9FUNG</name>
<sequence length="126" mass="14329">MEGLKQRQKKLDLQKNDEQEINPKTKQLEFFGVPGVCIVMIGMSAVVLLQYFACNEQTGCSLSNAGMIVEIAKKTKLLDPLVFFVYVSWYLWLFLLYLIIPGESVNGTQLRTGEHLKYPINGKRSL</sequence>
<dbReference type="GO" id="GO:0050613">
    <property type="term" value="F:Delta14-sterol reductase activity"/>
    <property type="evidence" value="ECO:0007669"/>
    <property type="project" value="TreeGrafter"/>
</dbReference>
<dbReference type="Pfam" id="PF01222">
    <property type="entry name" value="ERG4_ERG24"/>
    <property type="match status" value="1"/>
</dbReference>
<evidence type="ECO:0000256" key="2">
    <source>
        <dbReference type="ARBA" id="ARBA00005402"/>
    </source>
</evidence>
<evidence type="ECO:0000256" key="4">
    <source>
        <dbReference type="ARBA" id="ARBA00022989"/>
    </source>
</evidence>
<accession>A0A2T9Y8E2</accession>
<comment type="similarity">
    <text evidence="2">Belongs to the ERG4/ERG24 family.</text>
</comment>
<evidence type="ECO:0000256" key="1">
    <source>
        <dbReference type="ARBA" id="ARBA00004141"/>
    </source>
</evidence>
<keyword evidence="8" id="KW-1185">Reference proteome</keyword>
<dbReference type="InterPro" id="IPR001171">
    <property type="entry name" value="ERG24_DHCR-like"/>
</dbReference>
<feature type="transmembrane region" description="Helical" evidence="6">
    <location>
        <begin position="30"/>
        <end position="53"/>
    </location>
</feature>
<gene>
    <name evidence="7" type="ORF">BB559_005523</name>
</gene>
<dbReference type="EMBL" id="MBFT01000610">
    <property type="protein sequence ID" value="PVU88587.1"/>
    <property type="molecule type" value="Genomic_DNA"/>
</dbReference>
<feature type="transmembrane region" description="Helical" evidence="6">
    <location>
        <begin position="81"/>
        <end position="100"/>
    </location>
</feature>
<dbReference type="GO" id="GO:0005789">
    <property type="term" value="C:endoplasmic reticulum membrane"/>
    <property type="evidence" value="ECO:0007669"/>
    <property type="project" value="TreeGrafter"/>
</dbReference>
<evidence type="ECO:0000256" key="5">
    <source>
        <dbReference type="ARBA" id="ARBA00023136"/>
    </source>
</evidence>
<protein>
    <submittedName>
        <fullName evidence="7">Uncharacterized protein</fullName>
    </submittedName>
</protein>
<comment type="caution">
    <text evidence="7">The sequence shown here is derived from an EMBL/GenBank/DDBJ whole genome shotgun (WGS) entry which is preliminary data.</text>
</comment>
<dbReference type="PANTHER" id="PTHR21257">
    <property type="entry name" value="DELTA(14)-STEROL REDUCTASE"/>
    <property type="match status" value="1"/>
</dbReference>
<dbReference type="AlphaFoldDB" id="A0A2T9Y8E2"/>
<keyword evidence="5 6" id="KW-0472">Membrane</keyword>
<evidence type="ECO:0000256" key="6">
    <source>
        <dbReference type="SAM" id="Phobius"/>
    </source>
</evidence>
<dbReference type="GO" id="GO:0006696">
    <property type="term" value="P:ergosterol biosynthetic process"/>
    <property type="evidence" value="ECO:0007669"/>
    <property type="project" value="TreeGrafter"/>
</dbReference>
<organism evidence="7 8">
    <name type="scientific">Furculomyces boomerangus</name>
    <dbReference type="NCBI Taxonomy" id="61424"/>
    <lineage>
        <taxon>Eukaryota</taxon>
        <taxon>Fungi</taxon>
        <taxon>Fungi incertae sedis</taxon>
        <taxon>Zoopagomycota</taxon>
        <taxon>Kickxellomycotina</taxon>
        <taxon>Harpellomycetes</taxon>
        <taxon>Harpellales</taxon>
        <taxon>Harpellaceae</taxon>
        <taxon>Furculomyces</taxon>
    </lineage>
</organism>
<keyword evidence="3 6" id="KW-0812">Transmembrane</keyword>
<comment type="subcellular location">
    <subcellularLocation>
        <location evidence="1">Membrane</location>
        <topology evidence="1">Multi-pass membrane protein</topology>
    </subcellularLocation>
</comment>
<keyword evidence="4 6" id="KW-1133">Transmembrane helix</keyword>
<evidence type="ECO:0000313" key="7">
    <source>
        <dbReference type="EMBL" id="PVU88587.1"/>
    </source>
</evidence>
<evidence type="ECO:0000313" key="8">
    <source>
        <dbReference type="Proteomes" id="UP000245699"/>
    </source>
</evidence>
<dbReference type="PANTHER" id="PTHR21257:SF52">
    <property type="entry name" value="DELTA(14)-STEROL REDUCTASE TM7SF2"/>
    <property type="match status" value="1"/>
</dbReference>
<dbReference type="STRING" id="61424.A0A2T9Y8E2"/>
<proteinExistence type="inferred from homology"/>
<evidence type="ECO:0000256" key="3">
    <source>
        <dbReference type="ARBA" id="ARBA00022692"/>
    </source>
</evidence>